<dbReference type="CDD" id="cd00586">
    <property type="entry name" value="4HBT"/>
    <property type="match status" value="1"/>
</dbReference>
<dbReference type="EMBL" id="GEBQ01007059">
    <property type="protein sequence ID" value="JAT32918.1"/>
    <property type="molecule type" value="Transcribed_RNA"/>
</dbReference>
<feature type="transmembrane region" description="Helical" evidence="3">
    <location>
        <begin position="6"/>
        <end position="27"/>
    </location>
</feature>
<dbReference type="AlphaFoldDB" id="A0A1B6LHZ6"/>
<evidence type="ECO:0000313" key="9">
    <source>
        <dbReference type="EMBL" id="JAT32918.1"/>
    </source>
</evidence>
<evidence type="ECO:0000256" key="2">
    <source>
        <dbReference type="ARBA" id="ARBA00041112"/>
    </source>
</evidence>
<proteinExistence type="inferred from homology"/>
<dbReference type="EMBL" id="GEBQ01022639">
    <property type="protein sequence ID" value="JAT17338.1"/>
    <property type="molecule type" value="Transcribed_RNA"/>
</dbReference>
<comment type="similarity">
    <text evidence="1">Belongs to the THEM6 family.</text>
</comment>
<organism evidence="6">
    <name type="scientific">Graphocephala atropunctata</name>
    <dbReference type="NCBI Taxonomy" id="36148"/>
    <lineage>
        <taxon>Eukaryota</taxon>
        <taxon>Metazoa</taxon>
        <taxon>Ecdysozoa</taxon>
        <taxon>Arthropoda</taxon>
        <taxon>Hexapoda</taxon>
        <taxon>Insecta</taxon>
        <taxon>Pterygota</taxon>
        <taxon>Neoptera</taxon>
        <taxon>Paraneoptera</taxon>
        <taxon>Hemiptera</taxon>
        <taxon>Auchenorrhyncha</taxon>
        <taxon>Membracoidea</taxon>
        <taxon>Cicadellidae</taxon>
        <taxon>Cicadellinae</taxon>
        <taxon>Cicadellini</taxon>
        <taxon>Graphocephala</taxon>
    </lineage>
</organism>
<evidence type="ECO:0000313" key="8">
    <source>
        <dbReference type="EMBL" id="JAT32649.1"/>
    </source>
</evidence>
<dbReference type="SUPFAM" id="SSF54637">
    <property type="entry name" value="Thioesterase/thiol ester dehydrase-isomerase"/>
    <property type="match status" value="1"/>
</dbReference>
<evidence type="ECO:0000256" key="3">
    <source>
        <dbReference type="SAM" id="Phobius"/>
    </source>
</evidence>
<evidence type="ECO:0000313" key="6">
    <source>
        <dbReference type="EMBL" id="JAT23283.1"/>
    </source>
</evidence>
<accession>A0A1B6LHZ6</accession>
<reference evidence="6" key="1">
    <citation type="submission" date="2015-11" db="EMBL/GenBank/DDBJ databases">
        <title>De novo transcriptome assembly of four potential Pierce s Disease insect vectors from Arizona vineyards.</title>
        <authorList>
            <person name="Tassone E.E."/>
        </authorList>
    </citation>
    <scope>NUCLEOTIDE SEQUENCE</scope>
</reference>
<evidence type="ECO:0000313" key="4">
    <source>
        <dbReference type="EMBL" id="JAT17338.1"/>
    </source>
</evidence>
<dbReference type="InterPro" id="IPR029069">
    <property type="entry name" value="HotDog_dom_sf"/>
</dbReference>
<gene>
    <name evidence="9" type="ORF">g.46980</name>
    <name evidence="4" type="ORF">g.46981</name>
    <name evidence="8" type="ORF">g.46982</name>
    <name evidence="6" type="ORF">g.46983</name>
    <name evidence="5" type="ORF">g.46984</name>
    <name evidence="7" type="ORF">g.46985</name>
</gene>
<keyword evidence="3" id="KW-0812">Transmembrane</keyword>
<keyword evidence="3" id="KW-1133">Transmembrane helix</keyword>
<evidence type="ECO:0000313" key="7">
    <source>
        <dbReference type="EMBL" id="JAT24110.1"/>
    </source>
</evidence>
<name>A0A1B6LHZ6_9HEMI</name>
<evidence type="ECO:0000256" key="1">
    <source>
        <dbReference type="ARBA" id="ARBA00038228"/>
    </source>
</evidence>
<dbReference type="EMBL" id="GEBQ01016694">
    <property type="protein sequence ID" value="JAT23283.1"/>
    <property type="molecule type" value="Transcribed_RNA"/>
</dbReference>
<dbReference type="Pfam" id="PF13279">
    <property type="entry name" value="4HBT_2"/>
    <property type="match status" value="1"/>
</dbReference>
<dbReference type="EMBL" id="GEBQ01015867">
    <property type="protein sequence ID" value="JAT24110.1"/>
    <property type="molecule type" value="Transcribed_RNA"/>
</dbReference>
<protein>
    <recommendedName>
        <fullName evidence="2">Protein THEM6</fullName>
    </recommendedName>
</protein>
<keyword evidence="3" id="KW-0472">Membrane</keyword>
<sequence>MVLCYILAAILAGVVVLYWNLEVHYFIRMGLCVLYARFFKKRVHILDCTSVTGVCLSTDVDTLLYHMNNARYLRELDFARVDFYERTKLYRTIRGKKGAVVQGACTIRYRRFVRPFSCFKITSKIVYWDHNSIYMEHRFITPKDEFVRAIALCRQRVINVSAEDVMQDLLSGKTQDPERGLGKPECPLEVLRWNESNEISSANLRNGC</sequence>
<dbReference type="PANTHER" id="PTHR12475:SF11">
    <property type="entry name" value="PROTEIN THEM6"/>
    <property type="match status" value="1"/>
</dbReference>
<dbReference type="InterPro" id="IPR051490">
    <property type="entry name" value="THEM6_lcsJ_thioesterase"/>
</dbReference>
<dbReference type="PANTHER" id="PTHR12475">
    <property type="match status" value="1"/>
</dbReference>
<dbReference type="EMBL" id="GEBQ01020684">
    <property type="protein sequence ID" value="JAT19293.1"/>
    <property type="molecule type" value="Transcribed_RNA"/>
</dbReference>
<evidence type="ECO:0000313" key="5">
    <source>
        <dbReference type="EMBL" id="JAT19293.1"/>
    </source>
</evidence>
<dbReference type="EMBL" id="GEBQ01007328">
    <property type="protein sequence ID" value="JAT32649.1"/>
    <property type="molecule type" value="Transcribed_RNA"/>
</dbReference>
<dbReference type="Gene3D" id="3.10.129.10">
    <property type="entry name" value="Hotdog Thioesterase"/>
    <property type="match status" value="1"/>
</dbReference>